<proteinExistence type="predicted"/>
<feature type="transmembrane region" description="Helical" evidence="1">
    <location>
        <begin position="224"/>
        <end position="242"/>
    </location>
</feature>
<keyword evidence="1" id="KW-0812">Transmembrane</keyword>
<evidence type="ECO:0000313" key="3">
    <source>
        <dbReference type="Proteomes" id="UP000824112"/>
    </source>
</evidence>
<accession>A0A9D1SD15</accession>
<dbReference type="AlphaFoldDB" id="A0A9D1SD15"/>
<dbReference type="Proteomes" id="UP000824112">
    <property type="component" value="Unassembled WGS sequence"/>
</dbReference>
<evidence type="ECO:0000256" key="1">
    <source>
        <dbReference type="SAM" id="Phobius"/>
    </source>
</evidence>
<gene>
    <name evidence="2" type="ORF">IAB03_09065</name>
</gene>
<organism evidence="2 3">
    <name type="scientific">Candidatus Gallibacteroides avistercoris</name>
    <dbReference type="NCBI Taxonomy" id="2840833"/>
    <lineage>
        <taxon>Bacteria</taxon>
        <taxon>Pseudomonadati</taxon>
        <taxon>Bacteroidota</taxon>
        <taxon>Bacteroidia</taxon>
        <taxon>Bacteroidales</taxon>
        <taxon>Bacteroidaceae</taxon>
        <taxon>Bacteroidaceae incertae sedis</taxon>
        <taxon>Candidatus Gallibacteroides</taxon>
    </lineage>
</organism>
<sequence>MNIICHTLRHRAGIFDKTLLMCGFLCFLLFCSGCSDGQSNKANRDVYIYVFSRDYDAKVNPEWLATQEDGPETLVAKTFEKNTWISMNKQPEEGLITISSQNEKFDVEPSVLSLLSPEQYQAAINGETDSPHYLRNLDNFLESHNVLLLSDGTTPAPTAQSADTDFLYICIPAILLLIIGFICSKMEEGSLLLPSIGAVLMISQIIIFFVVIGGTGVNIRAPEIFILAAIIPALLVMAANVYSGLQMSGAVLRHYNIEFGLKPVLLCIGIGIAACWISTYAIDPLFGITDKKSMQYAWAILTCYGIGILAGSLCFFGILYRRNPASCKAAPLIILIFLLTALFGALLLFIYFVIWLWKMVHNVFIKPGGNMLGSSQRNCCTSCRLYNPEIQQCNRTFTRIDNPHVERSCCQL</sequence>
<feature type="transmembrane region" description="Helical" evidence="1">
    <location>
        <begin position="166"/>
        <end position="184"/>
    </location>
</feature>
<feature type="transmembrane region" description="Helical" evidence="1">
    <location>
        <begin position="294"/>
        <end position="320"/>
    </location>
</feature>
<dbReference type="EMBL" id="DVNA01000205">
    <property type="protein sequence ID" value="HIU55939.1"/>
    <property type="molecule type" value="Genomic_DNA"/>
</dbReference>
<evidence type="ECO:0000313" key="2">
    <source>
        <dbReference type="EMBL" id="HIU55939.1"/>
    </source>
</evidence>
<keyword evidence="1" id="KW-0472">Membrane</keyword>
<feature type="transmembrane region" description="Helical" evidence="1">
    <location>
        <begin position="191"/>
        <end position="212"/>
    </location>
</feature>
<reference evidence="2" key="1">
    <citation type="submission" date="2020-10" db="EMBL/GenBank/DDBJ databases">
        <authorList>
            <person name="Gilroy R."/>
        </authorList>
    </citation>
    <scope>NUCLEOTIDE SEQUENCE</scope>
    <source>
        <strain evidence="2">CHK158-818</strain>
    </source>
</reference>
<feature type="transmembrane region" description="Helical" evidence="1">
    <location>
        <begin position="332"/>
        <end position="357"/>
    </location>
</feature>
<feature type="transmembrane region" description="Helical" evidence="1">
    <location>
        <begin position="263"/>
        <end position="282"/>
    </location>
</feature>
<name>A0A9D1SD15_9BACT</name>
<comment type="caution">
    <text evidence="2">The sequence shown here is derived from an EMBL/GenBank/DDBJ whole genome shotgun (WGS) entry which is preliminary data.</text>
</comment>
<protein>
    <submittedName>
        <fullName evidence="2">Uncharacterized protein</fullName>
    </submittedName>
</protein>
<reference evidence="2" key="2">
    <citation type="journal article" date="2021" name="PeerJ">
        <title>Extensive microbial diversity within the chicken gut microbiome revealed by metagenomics and culture.</title>
        <authorList>
            <person name="Gilroy R."/>
            <person name="Ravi A."/>
            <person name="Getino M."/>
            <person name="Pursley I."/>
            <person name="Horton D.L."/>
            <person name="Alikhan N.F."/>
            <person name="Baker D."/>
            <person name="Gharbi K."/>
            <person name="Hall N."/>
            <person name="Watson M."/>
            <person name="Adriaenssens E.M."/>
            <person name="Foster-Nyarko E."/>
            <person name="Jarju S."/>
            <person name="Secka A."/>
            <person name="Antonio M."/>
            <person name="Oren A."/>
            <person name="Chaudhuri R.R."/>
            <person name="La Ragione R."/>
            <person name="Hildebrand F."/>
            <person name="Pallen M.J."/>
        </authorList>
    </citation>
    <scope>NUCLEOTIDE SEQUENCE</scope>
    <source>
        <strain evidence="2">CHK158-818</strain>
    </source>
</reference>
<keyword evidence="1" id="KW-1133">Transmembrane helix</keyword>